<dbReference type="PANTHER" id="PTHR22916:SF3">
    <property type="entry name" value="UDP-GLCNAC:BETAGAL BETA-1,3-N-ACETYLGLUCOSAMINYLTRANSFERASE-LIKE PROTEIN 1"/>
    <property type="match status" value="1"/>
</dbReference>
<feature type="compositionally biased region" description="Basic and acidic residues" evidence="1">
    <location>
        <begin position="276"/>
        <end position="285"/>
    </location>
</feature>
<evidence type="ECO:0000313" key="3">
    <source>
        <dbReference type="Proteomes" id="UP000001449"/>
    </source>
</evidence>
<protein>
    <recommendedName>
        <fullName evidence="4">Glycosyltransferase 2-like domain-containing protein</fullName>
    </recommendedName>
</protein>
<reference evidence="2 3" key="2">
    <citation type="journal article" date="2008" name="Nature">
        <title>The Phaeodactylum genome reveals the evolutionary history of diatom genomes.</title>
        <authorList>
            <person name="Bowler C."/>
            <person name="Allen A.E."/>
            <person name="Badger J.H."/>
            <person name="Grimwood J."/>
            <person name="Jabbari K."/>
            <person name="Kuo A."/>
            <person name="Maheswari U."/>
            <person name="Martens C."/>
            <person name="Maumus F."/>
            <person name="Otillar R.P."/>
            <person name="Rayko E."/>
            <person name="Salamov A."/>
            <person name="Vandepoele K."/>
            <person name="Beszteri B."/>
            <person name="Gruber A."/>
            <person name="Heijde M."/>
            <person name="Katinka M."/>
            <person name="Mock T."/>
            <person name="Valentin K."/>
            <person name="Verret F."/>
            <person name="Berges J.A."/>
            <person name="Brownlee C."/>
            <person name="Cadoret J.P."/>
            <person name="Chiovitti A."/>
            <person name="Choi C.J."/>
            <person name="Coesel S."/>
            <person name="De Martino A."/>
            <person name="Detter J.C."/>
            <person name="Durkin C."/>
            <person name="Falciatore A."/>
            <person name="Fournet J."/>
            <person name="Haruta M."/>
            <person name="Huysman M.J."/>
            <person name="Jenkins B.D."/>
            <person name="Jiroutova K."/>
            <person name="Jorgensen R.E."/>
            <person name="Joubert Y."/>
            <person name="Kaplan A."/>
            <person name="Kroger N."/>
            <person name="Kroth P.G."/>
            <person name="La Roche J."/>
            <person name="Lindquist E."/>
            <person name="Lommer M."/>
            <person name="Martin-Jezequel V."/>
            <person name="Lopez P.J."/>
            <person name="Lucas S."/>
            <person name="Mangogna M."/>
            <person name="McGinnis K."/>
            <person name="Medlin L.K."/>
            <person name="Montsant A."/>
            <person name="Oudot-Le Secq M.P."/>
            <person name="Napoli C."/>
            <person name="Obornik M."/>
            <person name="Parker M.S."/>
            <person name="Petit J.L."/>
            <person name="Porcel B.M."/>
            <person name="Poulsen N."/>
            <person name="Robison M."/>
            <person name="Rychlewski L."/>
            <person name="Rynearson T.A."/>
            <person name="Schmutz J."/>
            <person name="Shapiro H."/>
            <person name="Siaut M."/>
            <person name="Stanley M."/>
            <person name="Sussman M.R."/>
            <person name="Taylor A.R."/>
            <person name="Vardi A."/>
            <person name="von Dassow P."/>
            <person name="Vyverman W."/>
            <person name="Willis A."/>
            <person name="Wyrwicz L.S."/>
            <person name="Rokhsar D.S."/>
            <person name="Weissenbach J."/>
            <person name="Armbrust E.V."/>
            <person name="Green B.R."/>
            <person name="Van de Peer Y."/>
            <person name="Grigoriev I.V."/>
        </authorList>
    </citation>
    <scope>NUCLEOTIDE SEQUENCE [LARGE SCALE GENOMIC DNA]</scope>
    <source>
        <strain evidence="2 3">CCMP1335</strain>
    </source>
</reference>
<dbReference type="PANTHER" id="PTHR22916">
    <property type="entry name" value="GLYCOSYLTRANSFERASE"/>
    <property type="match status" value="1"/>
</dbReference>
<dbReference type="eggNOG" id="KOG2977">
    <property type="taxonomic scope" value="Eukaryota"/>
</dbReference>
<name>B8BT30_THAPS</name>
<dbReference type="Gene3D" id="3.90.550.10">
    <property type="entry name" value="Spore Coat Polysaccharide Biosynthesis Protein SpsA, Chain A"/>
    <property type="match status" value="1"/>
</dbReference>
<dbReference type="RefSeq" id="XP_002286590.1">
    <property type="nucleotide sequence ID" value="XM_002286554.1"/>
</dbReference>
<dbReference type="SUPFAM" id="SSF53448">
    <property type="entry name" value="Nucleotide-diphospho-sugar transferases"/>
    <property type="match status" value="1"/>
</dbReference>
<accession>B8BT30</accession>
<evidence type="ECO:0008006" key="4">
    <source>
        <dbReference type="Google" id="ProtNLM"/>
    </source>
</evidence>
<evidence type="ECO:0000256" key="1">
    <source>
        <dbReference type="SAM" id="MobiDB-lite"/>
    </source>
</evidence>
<organism evidence="2 3">
    <name type="scientific">Thalassiosira pseudonana</name>
    <name type="common">Marine diatom</name>
    <name type="synonym">Cyclotella nana</name>
    <dbReference type="NCBI Taxonomy" id="35128"/>
    <lineage>
        <taxon>Eukaryota</taxon>
        <taxon>Sar</taxon>
        <taxon>Stramenopiles</taxon>
        <taxon>Ochrophyta</taxon>
        <taxon>Bacillariophyta</taxon>
        <taxon>Coscinodiscophyceae</taxon>
        <taxon>Thalassiosirophycidae</taxon>
        <taxon>Thalassiosirales</taxon>
        <taxon>Thalassiosiraceae</taxon>
        <taxon>Thalassiosira</taxon>
    </lineage>
</organism>
<gene>
    <name evidence="2" type="ORF">THAPSDRAFT_1010</name>
</gene>
<dbReference type="EMBL" id="CM000638">
    <property type="protein sequence ID" value="EED96231.1"/>
    <property type="molecule type" value="Genomic_DNA"/>
</dbReference>
<dbReference type="GeneID" id="7449128"/>
<dbReference type="AlphaFoldDB" id="B8BT30"/>
<proteinExistence type="predicted"/>
<evidence type="ECO:0000313" key="2">
    <source>
        <dbReference type="EMBL" id="EED96231.1"/>
    </source>
</evidence>
<dbReference type="OMA" id="IIQPTWF"/>
<dbReference type="HOGENOM" id="CLU_569224_0_0_1"/>
<dbReference type="InterPro" id="IPR029044">
    <property type="entry name" value="Nucleotide-diphossugar_trans"/>
</dbReference>
<dbReference type="Proteomes" id="UP000001449">
    <property type="component" value="Chromosome 1"/>
</dbReference>
<dbReference type="PaxDb" id="35128-Thaps1010"/>
<dbReference type="STRING" id="35128.B8BT30"/>
<keyword evidence="3" id="KW-1185">Reference proteome</keyword>
<dbReference type="InParanoid" id="B8BT30"/>
<dbReference type="GO" id="GO:0016757">
    <property type="term" value="F:glycosyltransferase activity"/>
    <property type="evidence" value="ECO:0007669"/>
    <property type="project" value="UniProtKB-ARBA"/>
</dbReference>
<feature type="region of interest" description="Disordered" evidence="1">
    <location>
        <begin position="274"/>
        <end position="295"/>
    </location>
</feature>
<dbReference type="KEGG" id="tps:THAPSDRAFT_1010"/>
<sequence length="589" mass="65966">MPVHEMFTVKVDVIIAVHNADTTLEETVRSAMHQIIPPHLQTAQYNVSSTDTDVRRLICMSDIQFDVCVCCYDDASSDGSMRILRSLQEEFDSTTTDEKSTEAKGTILQTKLLVGSAPAASGARGAGFARNQAVKLRDSLHQEIYNELQSPQSPCRHYLCILDSDDVMHPTRIAEQTSAVLSLGYDINKTHLSNKTLVGATFNRIPDDATWHYSQWANSLTDERLYLEIFRECTLVQPTWFLSKSWFQQLGCYVEALAVEIQSDSAKDMATVNREPTGEETKPAHDTTNNAKHGVKRKKMCDVDDTTQNQSTFDATLYRLIHSSEFLNTQNTGDSKPTNNTLRLAEDTRFFYAHLHAGGRLHLHRTQTPLVAYRHRCGMSQSSNTPRKLLLKLRAKAWEDIVFYGKRDANANGKDDSDDDSIWKKRGFAIWGAGRDGKEFLKSLSPAVASRVVCFVDVDKKKIEQIKWYHNATLGFRIPILHFSDLGSKVDIDDSDNDNFGRIDKGRGESNNFDAVKNAKVVESHGTVYAKRIVGKSSKSKSNESSICSDVLQNLPVVVCVAMYRTNGALESNVSLIGRVEGSNLWHIN</sequence>
<reference evidence="2 3" key="1">
    <citation type="journal article" date="2004" name="Science">
        <title>The genome of the diatom Thalassiosira pseudonana: ecology, evolution, and metabolism.</title>
        <authorList>
            <person name="Armbrust E.V."/>
            <person name="Berges J.A."/>
            <person name="Bowler C."/>
            <person name="Green B.R."/>
            <person name="Martinez D."/>
            <person name="Putnam N.H."/>
            <person name="Zhou S."/>
            <person name="Allen A.E."/>
            <person name="Apt K.E."/>
            <person name="Bechner M."/>
            <person name="Brzezinski M.A."/>
            <person name="Chaal B.K."/>
            <person name="Chiovitti A."/>
            <person name="Davis A.K."/>
            <person name="Demarest M.S."/>
            <person name="Detter J.C."/>
            <person name="Glavina T."/>
            <person name="Goodstein D."/>
            <person name="Hadi M.Z."/>
            <person name="Hellsten U."/>
            <person name="Hildebrand M."/>
            <person name="Jenkins B.D."/>
            <person name="Jurka J."/>
            <person name="Kapitonov V.V."/>
            <person name="Kroger N."/>
            <person name="Lau W.W."/>
            <person name="Lane T.W."/>
            <person name="Larimer F.W."/>
            <person name="Lippmeier J.C."/>
            <person name="Lucas S."/>
            <person name="Medina M."/>
            <person name="Montsant A."/>
            <person name="Obornik M."/>
            <person name="Parker M.S."/>
            <person name="Palenik B."/>
            <person name="Pazour G.J."/>
            <person name="Richardson P.M."/>
            <person name="Rynearson T.A."/>
            <person name="Saito M.A."/>
            <person name="Schwartz D.C."/>
            <person name="Thamatrakoln K."/>
            <person name="Valentin K."/>
            <person name="Vardi A."/>
            <person name="Wilkerson F.P."/>
            <person name="Rokhsar D.S."/>
        </authorList>
    </citation>
    <scope>NUCLEOTIDE SEQUENCE [LARGE SCALE GENOMIC DNA]</scope>
    <source>
        <strain evidence="2 3">CCMP1335</strain>
    </source>
</reference>